<proteinExistence type="predicted"/>
<evidence type="ECO:0000313" key="2">
    <source>
        <dbReference type="Proteomes" id="UP000184520"/>
    </source>
</evidence>
<gene>
    <name evidence="1" type="ORF">SAMN05216361_3864</name>
</gene>
<evidence type="ECO:0000313" key="1">
    <source>
        <dbReference type="EMBL" id="SHH12428.1"/>
    </source>
</evidence>
<keyword evidence="2" id="KW-1185">Reference proteome</keyword>
<protein>
    <submittedName>
        <fullName evidence="1">Uncharacterized protein</fullName>
    </submittedName>
</protein>
<reference evidence="2" key="1">
    <citation type="submission" date="2016-11" db="EMBL/GenBank/DDBJ databases">
        <authorList>
            <person name="Varghese N."/>
            <person name="Submissions S."/>
        </authorList>
    </citation>
    <scope>NUCLEOTIDE SEQUENCE [LARGE SCALE GENOMIC DNA]</scope>
    <source>
        <strain evidence="2">CGMCC 1.8995</strain>
    </source>
</reference>
<accession>A0A1M5QEM6</accession>
<organism evidence="1 2">
    <name type="scientific">Marisediminitalea aggregata</name>
    <dbReference type="NCBI Taxonomy" id="634436"/>
    <lineage>
        <taxon>Bacteria</taxon>
        <taxon>Pseudomonadati</taxon>
        <taxon>Pseudomonadota</taxon>
        <taxon>Gammaproteobacteria</taxon>
        <taxon>Alteromonadales</taxon>
        <taxon>Alteromonadaceae</taxon>
        <taxon>Marisediminitalea</taxon>
    </lineage>
</organism>
<name>A0A1M5QEM6_9ALTE</name>
<dbReference type="EMBL" id="FQWD01000006">
    <property type="protein sequence ID" value="SHH12428.1"/>
    <property type="molecule type" value="Genomic_DNA"/>
</dbReference>
<sequence>MGRIADFSHKGGYTPKGFLINFAYIDSQQLAKL</sequence>
<dbReference type="STRING" id="634436.SAMN05216361_3864"/>
<dbReference type="Proteomes" id="UP000184520">
    <property type="component" value="Unassembled WGS sequence"/>
</dbReference>
<dbReference type="AlphaFoldDB" id="A0A1M5QEM6"/>